<dbReference type="SMART" id="SM00386">
    <property type="entry name" value="HAT"/>
    <property type="match status" value="8"/>
</dbReference>
<proteinExistence type="predicted"/>
<dbReference type="InterPro" id="IPR003107">
    <property type="entry name" value="HAT"/>
</dbReference>
<evidence type="ECO:0000259" key="5">
    <source>
        <dbReference type="Pfam" id="PF05843"/>
    </source>
</evidence>
<keyword evidence="3" id="KW-0507">mRNA processing</keyword>
<evidence type="ECO:0000256" key="4">
    <source>
        <dbReference type="SAM" id="MobiDB-lite"/>
    </source>
</evidence>
<evidence type="ECO:0000313" key="7">
    <source>
        <dbReference type="Proteomes" id="UP000076842"/>
    </source>
</evidence>
<feature type="region of interest" description="Disordered" evidence="4">
    <location>
        <begin position="1"/>
        <end position="69"/>
    </location>
</feature>
<dbReference type="InterPro" id="IPR008847">
    <property type="entry name" value="Suf"/>
</dbReference>
<feature type="domain" description="Suppressor of forked" evidence="5">
    <location>
        <begin position="71"/>
        <end position="638"/>
    </location>
</feature>
<dbReference type="GO" id="GO:0003729">
    <property type="term" value="F:mRNA binding"/>
    <property type="evidence" value="ECO:0007669"/>
    <property type="project" value="TreeGrafter"/>
</dbReference>
<name>A0A165F1A8_9BASI</name>
<gene>
    <name evidence="6" type="ORF">CALCODRAFT_436353</name>
</gene>
<feature type="compositionally biased region" description="Low complexity" evidence="4">
    <location>
        <begin position="7"/>
        <end position="27"/>
    </location>
</feature>
<feature type="compositionally biased region" description="Basic and acidic residues" evidence="4">
    <location>
        <begin position="679"/>
        <end position="699"/>
    </location>
</feature>
<feature type="compositionally biased region" description="Pro residues" evidence="4">
    <location>
        <begin position="801"/>
        <end position="825"/>
    </location>
</feature>
<evidence type="ECO:0000256" key="3">
    <source>
        <dbReference type="RuleBase" id="RU369035"/>
    </source>
</evidence>
<reference evidence="6 7" key="1">
    <citation type="journal article" date="2016" name="Mol. Biol. Evol.">
        <title>Comparative Genomics of Early-Diverging Mushroom-Forming Fungi Provides Insights into the Origins of Lignocellulose Decay Capabilities.</title>
        <authorList>
            <person name="Nagy L.G."/>
            <person name="Riley R."/>
            <person name="Tritt A."/>
            <person name="Adam C."/>
            <person name="Daum C."/>
            <person name="Floudas D."/>
            <person name="Sun H."/>
            <person name="Yadav J.S."/>
            <person name="Pangilinan J."/>
            <person name="Larsson K.H."/>
            <person name="Matsuura K."/>
            <person name="Barry K."/>
            <person name="Labutti K."/>
            <person name="Kuo R."/>
            <person name="Ohm R.A."/>
            <person name="Bhattacharya S.S."/>
            <person name="Shirouzu T."/>
            <person name="Yoshinaga Y."/>
            <person name="Martin F.M."/>
            <person name="Grigoriev I.V."/>
            <person name="Hibbett D.S."/>
        </authorList>
    </citation>
    <scope>NUCLEOTIDE SEQUENCE [LARGE SCALE GENOMIC DNA]</scope>
    <source>
        <strain evidence="6 7">HHB12733</strain>
    </source>
</reference>
<feature type="compositionally biased region" description="Low complexity" evidence="4">
    <location>
        <begin position="646"/>
        <end position="660"/>
    </location>
</feature>
<keyword evidence="7" id="KW-1185">Reference proteome</keyword>
<dbReference type="FunCoup" id="A0A165F1A8">
    <property type="interactions" value="841"/>
</dbReference>
<dbReference type="STRING" id="1353952.A0A165F1A8"/>
<comment type="subcellular location">
    <subcellularLocation>
        <location evidence="3">Nucleus</location>
    </subcellularLocation>
    <subcellularLocation>
        <location evidence="3">Cytoplasm</location>
    </subcellularLocation>
    <text evidence="3">Nucleus and/or cytoplasm.</text>
</comment>
<dbReference type="EMBL" id="KV423985">
    <property type="protein sequence ID" value="KZT55980.1"/>
    <property type="molecule type" value="Genomic_DNA"/>
</dbReference>
<protein>
    <recommendedName>
        <fullName evidence="3">mRNA 3'-end-processing protein RNA14</fullName>
    </recommendedName>
</protein>
<organism evidence="6 7">
    <name type="scientific">Calocera cornea HHB12733</name>
    <dbReference type="NCBI Taxonomy" id="1353952"/>
    <lineage>
        <taxon>Eukaryota</taxon>
        <taxon>Fungi</taxon>
        <taxon>Dikarya</taxon>
        <taxon>Basidiomycota</taxon>
        <taxon>Agaricomycotina</taxon>
        <taxon>Dacrymycetes</taxon>
        <taxon>Dacrymycetales</taxon>
        <taxon>Dacrymycetaceae</taxon>
        <taxon>Calocera</taxon>
    </lineage>
</organism>
<dbReference type="GO" id="GO:0005737">
    <property type="term" value="C:cytoplasm"/>
    <property type="evidence" value="ECO:0007669"/>
    <property type="project" value="UniProtKB-SubCell"/>
</dbReference>
<dbReference type="SUPFAM" id="SSF48452">
    <property type="entry name" value="TPR-like"/>
    <property type="match status" value="2"/>
</dbReference>
<feature type="region of interest" description="Disordered" evidence="4">
    <location>
        <begin position="795"/>
        <end position="839"/>
    </location>
</feature>
<dbReference type="InterPro" id="IPR045243">
    <property type="entry name" value="Rna14-like"/>
</dbReference>
<dbReference type="InParanoid" id="A0A165F1A8"/>
<feature type="region of interest" description="Disordered" evidence="4">
    <location>
        <begin position="433"/>
        <end position="454"/>
    </location>
</feature>
<dbReference type="Proteomes" id="UP000076842">
    <property type="component" value="Unassembled WGS sequence"/>
</dbReference>
<evidence type="ECO:0000313" key="6">
    <source>
        <dbReference type="EMBL" id="KZT55980.1"/>
    </source>
</evidence>
<dbReference type="AlphaFoldDB" id="A0A165F1A8"/>
<dbReference type="GO" id="GO:0180010">
    <property type="term" value="P:co-transcriptional mRNA 3'-end processing, cleavage and polyadenylation pathway"/>
    <property type="evidence" value="ECO:0007669"/>
    <property type="project" value="UniProtKB-UniRule"/>
</dbReference>
<evidence type="ECO:0000256" key="1">
    <source>
        <dbReference type="ARBA" id="ARBA00022737"/>
    </source>
</evidence>
<feature type="compositionally biased region" description="Basic and acidic residues" evidence="4">
    <location>
        <begin position="711"/>
        <end position="727"/>
    </location>
</feature>
<keyword evidence="1" id="KW-0677">Repeat</keyword>
<dbReference type="Pfam" id="PF05843">
    <property type="entry name" value="Suf"/>
    <property type="match status" value="1"/>
</dbReference>
<keyword evidence="3" id="KW-0963">Cytoplasm</keyword>
<dbReference type="InterPro" id="IPR011990">
    <property type="entry name" value="TPR-like_helical_dom_sf"/>
</dbReference>
<dbReference type="GO" id="GO:0005634">
    <property type="term" value="C:nucleus"/>
    <property type="evidence" value="ECO:0007669"/>
    <property type="project" value="UniProtKB-SubCell"/>
</dbReference>
<comment type="function">
    <text evidence="3">Component of the cleavage factor IA (CFIA) complex, which is involved in the endonucleolytic cleavage during polyadenylation-dependent pre-mRNA 3'-end formation.</text>
</comment>
<dbReference type="Gene3D" id="1.25.40.1040">
    <property type="match status" value="1"/>
</dbReference>
<dbReference type="OrthoDB" id="26282at2759"/>
<keyword evidence="2 3" id="KW-0539">Nucleus</keyword>
<dbReference type="PANTHER" id="PTHR19980">
    <property type="entry name" value="RNA CLEAVAGE STIMULATION FACTOR"/>
    <property type="match status" value="1"/>
</dbReference>
<feature type="compositionally biased region" description="Low complexity" evidence="4">
    <location>
        <begin position="43"/>
        <end position="55"/>
    </location>
</feature>
<dbReference type="PANTHER" id="PTHR19980:SF0">
    <property type="entry name" value="CLEAVAGE STIMULATION FACTOR SUBUNIT 3"/>
    <property type="match status" value="1"/>
</dbReference>
<feature type="region of interest" description="Disordered" evidence="4">
    <location>
        <begin position="646"/>
        <end position="753"/>
    </location>
</feature>
<accession>A0A165F1A8</accession>
<sequence>MLGADYSPSAPSAALPLPAAQPSQVQAVKREPQPDVPRPPLPASITAAIRAASSTGPTTPVKEEPPQPEDRLELLRARAKEDPFDGEALLGLVRAAEARGEIEGIKSAYEALLAGFAGAAPHQISYLSHFLTNPSDFPYAESLFARFLRSSPSPDLWKFYLTYIRRVNAGEAGRETVRKAYEFALGYIGLDKDAGEIWRDYLQFLKEQPTTSTWEEQQKTDLLRRTYQRCVVIPLENIESLWREFNGFENAQNKQTAKRFLEQFSPAYITARASMKTLRALLEPITRPLPNGLPVRPTWSEQDKKYAREWKQYLMWEESNPLDLDDPAALVARVQAAYRKAVGWARFYPEVWYMAYSYLVANGKVDEGAALLRQGCDACRTSFLLHFAAAELEESRRALPAAHALFNTLITNLSAQLAQLKQSIDAEAEAARGPAIDSASAGQELSEDLRKATEEREERGARVWARRGRELDDLKAAMQVAWIMLMRFARRAEGLKAARTVFGRARKSEWVGWQVFEASALMEYHCTKASDVAGKIFELGLKSFGDNADFVLRYLGFLISINDDANARALFERFIPTFPADKARPLWERWARYEYNFGDFAAAQKLEKRIAEAFPNDPPTKRFAQKYEYLNLNTIRDFDMGFGYRSSAPAPAAQPATPSTVLPPTPIKRQASPSPPPAPRRDPPPPSKRQRDASPDRRGQNKKFRPSPPPPRDRVPDRGWADRDRGHQSPARPRTPPLPMHDERVPAAPAAPSGAVPALVAVLLGKLPSASAFDGPVFRTDDLMQVFRNSVIPGAQMLPGAAPPRPRSPPPPPRGGAGGRPPPDYGPYRGPNSGPRGRY</sequence>
<evidence type="ECO:0000256" key="2">
    <source>
        <dbReference type="ARBA" id="ARBA00023242"/>
    </source>
</evidence>